<comment type="function">
    <text evidence="13">CRISPR (clustered regularly interspaced short palindromic repeat) is an adaptive immune system that provides protection against mobile genetic elements (viruses, transposable elements and conjugative plasmids). CRISPR clusters contain sequences complementary to antecedent mobile elements and target invading nucleic acids. CRISPR clusters are transcribed and processed into CRISPR RNA (crRNA).</text>
</comment>
<dbReference type="GO" id="GO:0004527">
    <property type="term" value="F:exonuclease activity"/>
    <property type="evidence" value="ECO:0007669"/>
    <property type="project" value="UniProtKB-KW"/>
</dbReference>
<evidence type="ECO:0000256" key="3">
    <source>
        <dbReference type="ARBA" id="ARBA00012768"/>
    </source>
</evidence>
<comment type="caution">
    <text evidence="15">The sequence shown here is derived from an EMBL/GenBank/DDBJ whole genome shotgun (WGS) entry which is preliminary data.</text>
</comment>
<keyword evidence="8 13" id="KW-0269">Exonuclease</keyword>
<gene>
    <name evidence="15" type="primary">cas4</name>
    <name evidence="15" type="ORF">HLH33_13325</name>
</gene>
<dbReference type="GO" id="GO:0051607">
    <property type="term" value="P:defense response to virus"/>
    <property type="evidence" value="ECO:0007669"/>
    <property type="project" value="UniProtKB-KW"/>
</dbReference>
<keyword evidence="7 13" id="KW-0378">Hydrolase</keyword>
<feature type="domain" description="DUF83" evidence="14">
    <location>
        <begin position="17"/>
        <end position="194"/>
    </location>
</feature>
<evidence type="ECO:0000256" key="8">
    <source>
        <dbReference type="ARBA" id="ARBA00022839"/>
    </source>
</evidence>
<evidence type="ECO:0000256" key="5">
    <source>
        <dbReference type="ARBA" id="ARBA00022722"/>
    </source>
</evidence>
<evidence type="ECO:0000256" key="7">
    <source>
        <dbReference type="ARBA" id="ARBA00022801"/>
    </source>
</evidence>
<evidence type="ECO:0000256" key="1">
    <source>
        <dbReference type="ARBA" id="ARBA00001966"/>
    </source>
</evidence>
<evidence type="ECO:0000256" key="12">
    <source>
        <dbReference type="ARBA" id="ARBA00023211"/>
    </source>
</evidence>
<dbReference type="AlphaFoldDB" id="A0A7W4I6P7"/>
<organism evidence="15 16">
    <name type="scientific">Gluconacetobacter diazotrophicus</name>
    <name type="common">Acetobacter diazotrophicus</name>
    <dbReference type="NCBI Taxonomy" id="33996"/>
    <lineage>
        <taxon>Bacteria</taxon>
        <taxon>Pseudomonadati</taxon>
        <taxon>Pseudomonadota</taxon>
        <taxon>Alphaproteobacteria</taxon>
        <taxon>Acetobacterales</taxon>
        <taxon>Acetobacteraceae</taxon>
        <taxon>Gluconacetobacter</taxon>
    </lineage>
</organism>
<dbReference type="GO" id="GO:0051536">
    <property type="term" value="F:iron-sulfur cluster binding"/>
    <property type="evidence" value="ECO:0007669"/>
    <property type="project" value="UniProtKB-KW"/>
</dbReference>
<comment type="cofactor">
    <cofactor evidence="13">
        <name>iron-sulfur cluster</name>
        <dbReference type="ChEBI" id="CHEBI:30408"/>
    </cofactor>
</comment>
<evidence type="ECO:0000256" key="4">
    <source>
        <dbReference type="ARBA" id="ARBA00020049"/>
    </source>
</evidence>
<dbReference type="InterPro" id="IPR013343">
    <property type="entry name" value="CRISPR-assoc_prot_Cas4"/>
</dbReference>
<protein>
    <recommendedName>
        <fullName evidence="4 13">CRISPR-associated exonuclease Cas4</fullName>
        <ecNumber evidence="3 13">3.1.12.1</ecNumber>
    </recommendedName>
</protein>
<dbReference type="PANTHER" id="PTHR36531:SF6">
    <property type="entry name" value="DNA REPLICATION ATP-DEPENDENT HELICASE_NUCLEASE DNA2"/>
    <property type="match status" value="1"/>
</dbReference>
<comment type="cofactor">
    <cofactor evidence="13">
        <name>Mg(2+)</name>
        <dbReference type="ChEBI" id="CHEBI:18420"/>
    </cofactor>
    <cofactor evidence="13">
        <name>Mn(2+)</name>
        <dbReference type="ChEBI" id="CHEBI:29035"/>
    </cofactor>
    <text evidence="13">Mg(2+) or Mn(2+) required for ssDNA cleavage activity.</text>
</comment>
<dbReference type="NCBIfam" id="TIGR00372">
    <property type="entry name" value="cas4"/>
    <property type="match status" value="1"/>
</dbReference>
<keyword evidence="11 13" id="KW-0051">Antiviral defense</keyword>
<dbReference type="Gene3D" id="3.90.320.10">
    <property type="match status" value="1"/>
</dbReference>
<evidence type="ECO:0000259" key="14">
    <source>
        <dbReference type="Pfam" id="PF01930"/>
    </source>
</evidence>
<dbReference type="Proteomes" id="UP000550787">
    <property type="component" value="Unassembled WGS sequence"/>
</dbReference>
<dbReference type="EMBL" id="JABEQG010000027">
    <property type="protein sequence ID" value="MBB2157280.1"/>
    <property type="molecule type" value="Genomic_DNA"/>
</dbReference>
<reference evidence="15 16" key="1">
    <citation type="submission" date="2020-04" db="EMBL/GenBank/DDBJ databases">
        <title>Description of novel Gluconacetobacter.</title>
        <authorList>
            <person name="Sombolestani A."/>
        </authorList>
    </citation>
    <scope>NUCLEOTIDE SEQUENCE [LARGE SCALE GENOMIC DNA]</scope>
    <source>
        <strain evidence="15 16">LMG 7603</strain>
    </source>
</reference>
<dbReference type="OMA" id="AMCLEEM"/>
<evidence type="ECO:0000313" key="16">
    <source>
        <dbReference type="Proteomes" id="UP000550787"/>
    </source>
</evidence>
<evidence type="ECO:0000256" key="6">
    <source>
        <dbReference type="ARBA" id="ARBA00022723"/>
    </source>
</evidence>
<keyword evidence="12 13" id="KW-0464">Manganese</keyword>
<accession>A0A7W4I6P7</accession>
<keyword evidence="6 13" id="KW-0479">Metal-binding</keyword>
<evidence type="ECO:0000256" key="11">
    <source>
        <dbReference type="ARBA" id="ARBA00023118"/>
    </source>
</evidence>
<keyword evidence="9 13" id="KW-0408">Iron</keyword>
<dbReference type="CDD" id="cd09637">
    <property type="entry name" value="Cas4_I-A_I-B_I-C_I-D_II-B"/>
    <property type="match status" value="1"/>
</dbReference>
<dbReference type="PANTHER" id="PTHR36531">
    <property type="entry name" value="CRISPR-ASSOCIATED EXONUCLEASE CAS4"/>
    <property type="match status" value="1"/>
</dbReference>
<name>A0A7W4I6P7_GLUDI</name>
<comment type="cofactor">
    <cofactor evidence="1">
        <name>[4Fe-4S] cluster</name>
        <dbReference type="ChEBI" id="CHEBI:49883"/>
    </cofactor>
</comment>
<dbReference type="RefSeq" id="WP_012222307.1">
    <property type="nucleotide sequence ID" value="NZ_JABEQG010000027.1"/>
</dbReference>
<dbReference type="Pfam" id="PF01930">
    <property type="entry name" value="Cas_Cas4"/>
    <property type="match status" value="1"/>
</dbReference>
<evidence type="ECO:0000256" key="9">
    <source>
        <dbReference type="ARBA" id="ARBA00023004"/>
    </source>
</evidence>
<dbReference type="InterPro" id="IPR011604">
    <property type="entry name" value="PDDEXK-like_dom_sf"/>
</dbReference>
<evidence type="ECO:0000256" key="2">
    <source>
        <dbReference type="ARBA" id="ARBA00009189"/>
    </source>
</evidence>
<dbReference type="GO" id="GO:0046872">
    <property type="term" value="F:metal ion binding"/>
    <property type="evidence" value="ECO:0007669"/>
    <property type="project" value="UniProtKB-KW"/>
</dbReference>
<dbReference type="InterPro" id="IPR022765">
    <property type="entry name" value="Dna2/Cas4_DUF83"/>
</dbReference>
<dbReference type="EC" id="3.1.12.1" evidence="3 13"/>
<keyword evidence="5 13" id="KW-0540">Nuclease</keyword>
<evidence type="ECO:0000256" key="13">
    <source>
        <dbReference type="RuleBase" id="RU365022"/>
    </source>
</evidence>
<evidence type="ECO:0000313" key="15">
    <source>
        <dbReference type="EMBL" id="MBB2157280.1"/>
    </source>
</evidence>
<dbReference type="InterPro" id="IPR051827">
    <property type="entry name" value="Cas4_exonuclease"/>
</dbReference>
<sequence length="218" mass="24280">MHAPPDNATEDALVPISALQHHLFCPRQCALIHVERIWAENGATAEGRILHERVDDGRPDRRTGVRTVRALTIRSLTLGVFGKADAVEFHGVETAAVPYPVEYKRGRPKAHRADEVQLCAQAICLEDMFGHSVPEGALFYGQPRRRTVVVFDGALRTLTEQTARKVRAMIADCLTPPPVYKASCNQCSLQHACQPRRLEKPPSIGRWFATQLLEEDNA</sequence>
<proteinExistence type="inferred from homology"/>
<comment type="similarity">
    <text evidence="2 13">Belongs to the CRISPR-associated exonuclease Cas4 family.</text>
</comment>
<evidence type="ECO:0000256" key="10">
    <source>
        <dbReference type="ARBA" id="ARBA00023014"/>
    </source>
</evidence>
<keyword evidence="10 13" id="KW-0411">Iron-sulfur</keyword>